<dbReference type="RefSeq" id="WP_002709287.1">
    <property type="nucleotide sequence ID" value="NZ_JH651384.1"/>
</dbReference>
<feature type="region of interest" description="Disordered" evidence="1">
    <location>
        <begin position="410"/>
        <end position="430"/>
    </location>
</feature>
<accession>A0A656HGP4</accession>
<evidence type="ECO:0000313" key="4">
    <source>
        <dbReference type="EMBL" id="EIJ35382.1"/>
    </source>
</evidence>
<dbReference type="InterPro" id="IPR043724">
    <property type="entry name" value="DUF5666"/>
</dbReference>
<evidence type="ECO:0000256" key="2">
    <source>
        <dbReference type="SAM" id="SignalP"/>
    </source>
</evidence>
<evidence type="ECO:0000259" key="3">
    <source>
        <dbReference type="Pfam" id="PF18914"/>
    </source>
</evidence>
<protein>
    <recommendedName>
        <fullName evidence="3">DUF5666 domain-containing protein</fullName>
    </recommendedName>
</protein>
<name>A0A656HGP4_THINJ</name>
<dbReference type="Proteomes" id="UP000005317">
    <property type="component" value="Unassembled WGS sequence"/>
</dbReference>
<feature type="domain" description="DUF5666" evidence="3">
    <location>
        <begin position="260"/>
        <end position="318"/>
    </location>
</feature>
<evidence type="ECO:0000256" key="1">
    <source>
        <dbReference type="SAM" id="MobiDB-lite"/>
    </source>
</evidence>
<keyword evidence="5" id="KW-1185">Reference proteome</keyword>
<dbReference type="AlphaFoldDB" id="A0A656HGP4"/>
<proteinExistence type="predicted"/>
<dbReference type="OrthoDB" id="5622949at2"/>
<organism evidence="4 5">
    <name type="scientific">Thiothrix nivea (strain ATCC 35100 / DSM 5205 / JP2)</name>
    <dbReference type="NCBI Taxonomy" id="870187"/>
    <lineage>
        <taxon>Bacteria</taxon>
        <taxon>Pseudomonadati</taxon>
        <taxon>Pseudomonadota</taxon>
        <taxon>Gammaproteobacteria</taxon>
        <taxon>Thiotrichales</taxon>
        <taxon>Thiotrichaceae</taxon>
        <taxon>Thiothrix</taxon>
    </lineage>
</organism>
<dbReference type="Pfam" id="PF18914">
    <property type="entry name" value="DUF5666"/>
    <property type="match status" value="4"/>
</dbReference>
<evidence type="ECO:0000313" key="5">
    <source>
        <dbReference type="Proteomes" id="UP000005317"/>
    </source>
</evidence>
<dbReference type="EMBL" id="JH651384">
    <property type="protein sequence ID" value="EIJ35382.1"/>
    <property type="molecule type" value="Genomic_DNA"/>
</dbReference>
<feature type="chain" id="PRO_5025042533" description="DUF5666 domain-containing protein" evidence="2">
    <location>
        <begin position="24"/>
        <end position="430"/>
    </location>
</feature>
<feature type="domain" description="DUF5666" evidence="3">
    <location>
        <begin position="110"/>
        <end position="165"/>
    </location>
</feature>
<sequence length="430" mass="45349" precursor="true">MKIKLATATLLCSLLLGSCVESALTVAEGGMSGTGISTGRITGFGSIYVNGIHYDVSQAVFYRDGKTASGQDAFNVGEVVTISGDVAANGVDGKAIQVTFDSLLVGEVTVPATDGQSLTVMGQAVQTDDLSILHGIEQLADLQVGDVVEISGVRDADGVITAASITLLPGRKPQDGLGLKLEGRISGLLTEQASFQLGNLFVDYSLAQLEGFLPGQTLAEGQYVEVETRQPLQGMLLVAVRISLKRQQPDYPAATRLRLEGLVTALDATDRFTLNGQPVVTGTATQFIDMNATDLALNMALEVEGTINQVGELLASRVMARHVHDDGRVVRLEGAIVALQPTQQTLTLADGVLQVDNASMLLFGRDADRRQTTGSFAALQVGDYVRVEAIPQNDGSLRVLRLEWGNSPQPADAFPAGIAPPVRGDEEAPH</sequence>
<reference evidence="5" key="1">
    <citation type="journal article" date="2011" name="Stand. Genomic Sci.">
        <title>Genome sequence of the filamentous, gliding Thiothrix nivea neotype strain (JP2(T)).</title>
        <authorList>
            <person name="Lapidus A."/>
            <person name="Nolan M."/>
            <person name="Lucas S."/>
            <person name="Glavina Del Rio T."/>
            <person name="Tice H."/>
            <person name="Cheng J.F."/>
            <person name="Tapia R."/>
            <person name="Han C."/>
            <person name="Goodwin L."/>
            <person name="Pitluck S."/>
            <person name="Liolios K."/>
            <person name="Pagani I."/>
            <person name="Ivanova N."/>
            <person name="Huntemann M."/>
            <person name="Mavromatis K."/>
            <person name="Mikhailova N."/>
            <person name="Pati A."/>
            <person name="Chen A."/>
            <person name="Palaniappan K."/>
            <person name="Land M."/>
            <person name="Brambilla E.M."/>
            <person name="Rohde M."/>
            <person name="Abt B."/>
            <person name="Verbarg S."/>
            <person name="Goker M."/>
            <person name="Bristow J."/>
            <person name="Eisen J.A."/>
            <person name="Markowitz V."/>
            <person name="Hugenholtz P."/>
            <person name="Kyrpides N.C."/>
            <person name="Klenk H.P."/>
            <person name="Woyke T."/>
        </authorList>
    </citation>
    <scope>NUCLEOTIDE SEQUENCE [LARGE SCALE GENOMIC DNA]</scope>
    <source>
        <strain evidence="5">ATCC 35100 / DSM 5205 / JP2</strain>
    </source>
</reference>
<feature type="domain" description="DUF5666" evidence="3">
    <location>
        <begin position="333"/>
        <end position="398"/>
    </location>
</feature>
<keyword evidence="2" id="KW-0732">Signal</keyword>
<gene>
    <name evidence="4" type="ORF">Thini_2849</name>
</gene>
<dbReference type="PROSITE" id="PS51257">
    <property type="entry name" value="PROKAR_LIPOPROTEIN"/>
    <property type="match status" value="1"/>
</dbReference>
<feature type="domain" description="DUF5666" evidence="3">
    <location>
        <begin position="39"/>
        <end position="91"/>
    </location>
</feature>
<feature type="signal peptide" evidence="2">
    <location>
        <begin position="1"/>
        <end position="23"/>
    </location>
</feature>